<dbReference type="PANTHER" id="PTHR11138">
    <property type="entry name" value="METHIONYL-TRNA FORMYLTRANSFERASE"/>
    <property type="match status" value="1"/>
</dbReference>
<dbReference type="InterPro" id="IPR011034">
    <property type="entry name" value="Formyl_transferase-like_C_sf"/>
</dbReference>
<dbReference type="KEGG" id="chyd:H4K34_02560"/>
<accession>A0A7H0VG96</accession>
<gene>
    <name evidence="3" type="ORF">H4K34_02560</name>
</gene>
<dbReference type="SUPFAM" id="SSF53328">
    <property type="entry name" value="Formyltransferase"/>
    <property type="match status" value="1"/>
</dbReference>
<dbReference type="InterPro" id="IPR002376">
    <property type="entry name" value="Formyl_transf_N"/>
</dbReference>
<feature type="domain" description="Formyl transferase C-terminal" evidence="2">
    <location>
        <begin position="212"/>
        <end position="289"/>
    </location>
</feature>
<dbReference type="GO" id="GO:0005829">
    <property type="term" value="C:cytosol"/>
    <property type="evidence" value="ECO:0007669"/>
    <property type="project" value="TreeGrafter"/>
</dbReference>
<protein>
    <recommendedName>
        <fullName evidence="5">Methionyl-tRNA formyltransferase</fullName>
    </recommendedName>
</protein>
<dbReference type="AlphaFoldDB" id="A0A7H0VG96"/>
<dbReference type="RefSeq" id="WP_210759270.1">
    <property type="nucleotide sequence ID" value="NZ_CP060139.1"/>
</dbReference>
<name>A0A7H0VG96_9FLAO</name>
<dbReference type="Pfam" id="PF00551">
    <property type="entry name" value="Formyl_trans_N"/>
    <property type="match status" value="1"/>
</dbReference>
<dbReference type="SUPFAM" id="SSF50486">
    <property type="entry name" value="FMT C-terminal domain-like"/>
    <property type="match status" value="1"/>
</dbReference>
<evidence type="ECO:0008006" key="5">
    <source>
        <dbReference type="Google" id="ProtNLM"/>
    </source>
</evidence>
<sequence>MPNLSLPKNPRIAIAGSVNSSARVLRKLIEHNMNVQWVLGLDPAVSKNVSGFNDLGPIAESASLDFSYFQKLNDDWILQGIKDREIDLFFVIGLSQLVRKDLLDAPKVSCIGYHPTHLPKGRGRAAIAWIIMEKVNAAASFFLLDEGTDSGHIIAQKPTKLDGTEYPQEVIDKIMVSIDEAMDEVLPDMKEGILAYQEQDETQASYLGKRAPSDGYLDFELPAVDLQRLIRAVSHPLPGGITFLGDKEIKVWRAEVWNSEDIVGVPGRIVKLLENSFVVCTGDKHLEIIDWEGVELSELIEGQKLGINWVVLYRKLFVNG</sequence>
<dbReference type="PANTHER" id="PTHR11138:SF5">
    <property type="entry name" value="METHIONYL-TRNA FORMYLTRANSFERASE, MITOCHONDRIAL"/>
    <property type="match status" value="1"/>
</dbReference>
<dbReference type="GO" id="GO:0004479">
    <property type="term" value="F:methionyl-tRNA formyltransferase activity"/>
    <property type="evidence" value="ECO:0007669"/>
    <property type="project" value="TreeGrafter"/>
</dbReference>
<dbReference type="Pfam" id="PF02911">
    <property type="entry name" value="Formyl_trans_C"/>
    <property type="match status" value="1"/>
</dbReference>
<reference evidence="3 4" key="1">
    <citation type="submission" date="2020-08" db="EMBL/GenBank/DDBJ databases">
        <title>Croceimicrobium hydrocarbonivorans gen. nov., sp. nov., a novel marine bacterium isolated from a bacterial consortium that degrades polyethylene terephthalate.</title>
        <authorList>
            <person name="Liu R."/>
        </authorList>
    </citation>
    <scope>NUCLEOTIDE SEQUENCE [LARGE SCALE GENOMIC DNA]</scope>
    <source>
        <strain evidence="3 4">A20-9</strain>
    </source>
</reference>
<dbReference type="Gene3D" id="3.40.50.12230">
    <property type="match status" value="1"/>
</dbReference>
<evidence type="ECO:0000259" key="1">
    <source>
        <dbReference type="Pfam" id="PF00551"/>
    </source>
</evidence>
<keyword evidence="4" id="KW-1185">Reference proteome</keyword>
<feature type="domain" description="Formyl transferase N-terminal" evidence="1">
    <location>
        <begin position="72"/>
        <end position="175"/>
    </location>
</feature>
<dbReference type="InterPro" id="IPR005793">
    <property type="entry name" value="Formyl_trans_C"/>
</dbReference>
<evidence type="ECO:0000313" key="4">
    <source>
        <dbReference type="Proteomes" id="UP000516305"/>
    </source>
</evidence>
<dbReference type="Proteomes" id="UP000516305">
    <property type="component" value="Chromosome"/>
</dbReference>
<evidence type="ECO:0000313" key="3">
    <source>
        <dbReference type="EMBL" id="QNR24744.1"/>
    </source>
</evidence>
<evidence type="ECO:0000259" key="2">
    <source>
        <dbReference type="Pfam" id="PF02911"/>
    </source>
</evidence>
<dbReference type="InterPro" id="IPR036477">
    <property type="entry name" value="Formyl_transf_N_sf"/>
</dbReference>
<organism evidence="3 4">
    <name type="scientific">Croceimicrobium hydrocarbonivorans</name>
    <dbReference type="NCBI Taxonomy" id="2761580"/>
    <lineage>
        <taxon>Bacteria</taxon>
        <taxon>Pseudomonadati</taxon>
        <taxon>Bacteroidota</taxon>
        <taxon>Flavobacteriia</taxon>
        <taxon>Flavobacteriales</taxon>
        <taxon>Owenweeksiaceae</taxon>
        <taxon>Croceimicrobium</taxon>
    </lineage>
</organism>
<dbReference type="EMBL" id="CP060139">
    <property type="protein sequence ID" value="QNR24744.1"/>
    <property type="molecule type" value="Genomic_DNA"/>
</dbReference>
<proteinExistence type="predicted"/>